<dbReference type="AlphaFoldDB" id="A0AAV7SPQ1"/>
<dbReference type="GO" id="GO:0042995">
    <property type="term" value="C:cell projection"/>
    <property type="evidence" value="ECO:0007669"/>
    <property type="project" value="TreeGrafter"/>
</dbReference>
<name>A0AAV7SPQ1_PLEWA</name>
<dbReference type="GO" id="GO:0005886">
    <property type="term" value="C:plasma membrane"/>
    <property type="evidence" value="ECO:0007669"/>
    <property type="project" value="TreeGrafter"/>
</dbReference>
<evidence type="ECO:0000256" key="6">
    <source>
        <dbReference type="SAM" id="Phobius"/>
    </source>
</evidence>
<organism evidence="7 8">
    <name type="scientific">Pleurodeles waltl</name>
    <name type="common">Iberian ribbed newt</name>
    <dbReference type="NCBI Taxonomy" id="8319"/>
    <lineage>
        <taxon>Eukaryota</taxon>
        <taxon>Metazoa</taxon>
        <taxon>Chordata</taxon>
        <taxon>Craniata</taxon>
        <taxon>Vertebrata</taxon>
        <taxon>Euteleostomi</taxon>
        <taxon>Amphibia</taxon>
        <taxon>Batrachia</taxon>
        <taxon>Caudata</taxon>
        <taxon>Salamandroidea</taxon>
        <taxon>Salamandridae</taxon>
        <taxon>Pleurodelinae</taxon>
        <taxon>Pleurodeles</taxon>
    </lineage>
</organism>
<dbReference type="Proteomes" id="UP001066276">
    <property type="component" value="Chromosome 4_2"/>
</dbReference>
<evidence type="ECO:0000256" key="2">
    <source>
        <dbReference type="ARBA" id="ARBA00022448"/>
    </source>
</evidence>
<keyword evidence="5 6" id="KW-0472">Membrane</keyword>
<protein>
    <submittedName>
        <fullName evidence="7">Uncharacterized protein</fullName>
    </submittedName>
</protein>
<evidence type="ECO:0000313" key="8">
    <source>
        <dbReference type="Proteomes" id="UP001066276"/>
    </source>
</evidence>
<evidence type="ECO:0000256" key="4">
    <source>
        <dbReference type="ARBA" id="ARBA00022989"/>
    </source>
</evidence>
<keyword evidence="3 6" id="KW-0812">Transmembrane</keyword>
<evidence type="ECO:0000256" key="3">
    <source>
        <dbReference type="ARBA" id="ARBA00022692"/>
    </source>
</evidence>
<dbReference type="Pfam" id="PF00209">
    <property type="entry name" value="SNF"/>
    <property type="match status" value="1"/>
</dbReference>
<accession>A0AAV7SPQ1</accession>
<dbReference type="GO" id="GO:0005332">
    <property type="term" value="F:gamma-aminobutyric acid:sodium:chloride symporter activity"/>
    <property type="evidence" value="ECO:0007669"/>
    <property type="project" value="TreeGrafter"/>
</dbReference>
<comment type="caution">
    <text evidence="7">The sequence shown here is derived from an EMBL/GenBank/DDBJ whole genome shotgun (WGS) entry which is preliminary data.</text>
</comment>
<feature type="transmembrane region" description="Helical" evidence="6">
    <location>
        <begin position="89"/>
        <end position="114"/>
    </location>
</feature>
<gene>
    <name evidence="7" type="ORF">NDU88_006400</name>
</gene>
<feature type="transmembrane region" description="Helical" evidence="6">
    <location>
        <begin position="59"/>
        <end position="77"/>
    </location>
</feature>
<dbReference type="InterPro" id="IPR037272">
    <property type="entry name" value="SNS_sf"/>
</dbReference>
<dbReference type="PANTHER" id="PTHR11616">
    <property type="entry name" value="SODIUM/CHLORIDE DEPENDENT TRANSPORTER"/>
    <property type="match status" value="1"/>
</dbReference>
<reference evidence="7" key="1">
    <citation type="journal article" date="2022" name="bioRxiv">
        <title>Sequencing and chromosome-scale assembly of the giantPleurodeles waltlgenome.</title>
        <authorList>
            <person name="Brown T."/>
            <person name="Elewa A."/>
            <person name="Iarovenko S."/>
            <person name="Subramanian E."/>
            <person name="Araus A.J."/>
            <person name="Petzold A."/>
            <person name="Susuki M."/>
            <person name="Suzuki K.-i.T."/>
            <person name="Hayashi T."/>
            <person name="Toyoda A."/>
            <person name="Oliveira C."/>
            <person name="Osipova E."/>
            <person name="Leigh N.D."/>
            <person name="Simon A."/>
            <person name="Yun M.H."/>
        </authorList>
    </citation>
    <scope>NUCLEOTIDE SEQUENCE</scope>
    <source>
        <strain evidence="7">20211129_DDA</strain>
        <tissue evidence="7">Liver</tissue>
    </source>
</reference>
<feature type="transmembrane region" description="Helical" evidence="6">
    <location>
        <begin position="135"/>
        <end position="154"/>
    </location>
</feature>
<dbReference type="InterPro" id="IPR000175">
    <property type="entry name" value="Na/ntran_symport"/>
</dbReference>
<evidence type="ECO:0000256" key="5">
    <source>
        <dbReference type="ARBA" id="ARBA00023136"/>
    </source>
</evidence>
<comment type="subcellular location">
    <subcellularLocation>
        <location evidence="1">Membrane</location>
        <topology evidence="1">Multi-pass membrane protein</topology>
    </subcellularLocation>
</comment>
<keyword evidence="4 6" id="KW-1133">Transmembrane helix</keyword>
<proteinExistence type="predicted"/>
<keyword evidence="8" id="KW-1185">Reference proteome</keyword>
<dbReference type="EMBL" id="JANPWB010000008">
    <property type="protein sequence ID" value="KAJ1165986.1"/>
    <property type="molecule type" value="Genomic_DNA"/>
</dbReference>
<keyword evidence="2" id="KW-0813">Transport</keyword>
<dbReference type="PROSITE" id="PS50267">
    <property type="entry name" value="NA_NEUROTRAN_SYMP_3"/>
    <property type="match status" value="1"/>
</dbReference>
<sequence length="248" mass="28437">MVIEGCVRAPKIKAESLENDFRTLEDDISPDEFVGVEGLGTTVIDMYPNIFRQKNRRELLMLFFSIFSYLIGLIMLTEGGVYVFQLLDYYAASGMCLLFIAMFESICIGWVYGADKFYHNIEHMIGYRPLPLIKYCWQFVTPALCLATFLFSVIKYTPLTYNKKYVYPSWADAVGWMLAISSIICIPLWIIYKLCSVKGSLTERLRQLTSPDVELPQWQPDPKIVFSDPSQRPSEAAHLTIAVQESRC</sequence>
<feature type="transmembrane region" description="Helical" evidence="6">
    <location>
        <begin position="174"/>
        <end position="195"/>
    </location>
</feature>
<dbReference type="SUPFAM" id="SSF161070">
    <property type="entry name" value="SNF-like"/>
    <property type="match status" value="1"/>
</dbReference>
<evidence type="ECO:0000313" key="7">
    <source>
        <dbReference type="EMBL" id="KAJ1165986.1"/>
    </source>
</evidence>
<dbReference type="PANTHER" id="PTHR11616:SF111">
    <property type="entry name" value="SODIUM- AND CHLORIDE-DEPENDENT GABA TRANSPORTER 2"/>
    <property type="match status" value="1"/>
</dbReference>
<evidence type="ECO:0000256" key="1">
    <source>
        <dbReference type="ARBA" id="ARBA00004141"/>
    </source>
</evidence>